<evidence type="ECO:0000313" key="1">
    <source>
        <dbReference type="EMBL" id="GAA47312.1"/>
    </source>
</evidence>
<keyword evidence="2" id="KW-1185">Reference proteome</keyword>
<sequence>MGPTSRELTAKTTSADKIKEDCISVDTDVAVFDDDDDEGGPQDQYGIEARLPSQGGSFRLGPYPPGIPLASIQVDPIKEEHGIPCIAFSTFAASATSHPEVSKDYLGVANPKVCTSDFATVSSSVTIMSFAIAPSMDNPRNLRENIFLLPKCLRHLQTSEAYYLVAFSTAVDCHQQIRKSGRVRRCYDREAYPTQDWRKVRTASMSGIKTGSDLSKAWTNSQS</sequence>
<name>G7Y2X5_CLOSI</name>
<protein>
    <submittedName>
        <fullName evidence="1">Uncharacterized protein</fullName>
    </submittedName>
</protein>
<evidence type="ECO:0000313" key="2">
    <source>
        <dbReference type="Proteomes" id="UP000008909"/>
    </source>
</evidence>
<reference evidence="1" key="1">
    <citation type="journal article" date="2011" name="Genome Biol.">
        <title>The draft genome of the carcinogenic human liver fluke Clonorchis sinensis.</title>
        <authorList>
            <person name="Wang X."/>
            <person name="Chen W."/>
            <person name="Huang Y."/>
            <person name="Sun J."/>
            <person name="Men J."/>
            <person name="Liu H."/>
            <person name="Luo F."/>
            <person name="Guo L."/>
            <person name="Lv X."/>
            <person name="Deng C."/>
            <person name="Zhou C."/>
            <person name="Fan Y."/>
            <person name="Li X."/>
            <person name="Huang L."/>
            <person name="Hu Y."/>
            <person name="Liang C."/>
            <person name="Hu X."/>
            <person name="Xu J."/>
            <person name="Yu X."/>
        </authorList>
    </citation>
    <scope>NUCLEOTIDE SEQUENCE [LARGE SCALE GENOMIC DNA]</scope>
    <source>
        <strain evidence="1">Henan</strain>
    </source>
</reference>
<reference key="2">
    <citation type="submission" date="2011-10" db="EMBL/GenBank/DDBJ databases">
        <title>The genome and transcriptome sequence of Clonorchis sinensis provide insights into the carcinogenic liver fluke.</title>
        <authorList>
            <person name="Wang X."/>
            <person name="Huang Y."/>
            <person name="Chen W."/>
            <person name="Liu H."/>
            <person name="Guo L."/>
            <person name="Chen Y."/>
            <person name="Luo F."/>
            <person name="Zhou W."/>
            <person name="Sun J."/>
            <person name="Mao Q."/>
            <person name="Liang P."/>
            <person name="Zhou C."/>
            <person name="Tian Y."/>
            <person name="Men J."/>
            <person name="Lv X."/>
            <person name="Huang L."/>
            <person name="Zhou J."/>
            <person name="Hu Y."/>
            <person name="Li R."/>
            <person name="Zhang F."/>
            <person name="Lei H."/>
            <person name="Li X."/>
            <person name="Hu X."/>
            <person name="Liang C."/>
            <person name="Xu J."/>
            <person name="Wu Z."/>
            <person name="Yu X."/>
        </authorList>
    </citation>
    <scope>NUCLEOTIDE SEQUENCE</scope>
    <source>
        <strain>Henan</strain>
    </source>
</reference>
<dbReference type="AlphaFoldDB" id="G7Y2X5"/>
<proteinExistence type="predicted"/>
<gene>
    <name evidence="1" type="ORF">CLF_100204</name>
</gene>
<organism evidence="1 2">
    <name type="scientific">Clonorchis sinensis</name>
    <name type="common">Chinese liver fluke</name>
    <dbReference type="NCBI Taxonomy" id="79923"/>
    <lineage>
        <taxon>Eukaryota</taxon>
        <taxon>Metazoa</taxon>
        <taxon>Spiralia</taxon>
        <taxon>Lophotrochozoa</taxon>
        <taxon>Platyhelminthes</taxon>
        <taxon>Trematoda</taxon>
        <taxon>Digenea</taxon>
        <taxon>Opisthorchiida</taxon>
        <taxon>Opisthorchiata</taxon>
        <taxon>Opisthorchiidae</taxon>
        <taxon>Clonorchis</taxon>
    </lineage>
</organism>
<accession>G7Y2X5</accession>
<dbReference type="Proteomes" id="UP000008909">
    <property type="component" value="Unassembled WGS sequence"/>
</dbReference>
<dbReference type="EMBL" id="DF142833">
    <property type="protein sequence ID" value="GAA47312.1"/>
    <property type="molecule type" value="Genomic_DNA"/>
</dbReference>